<evidence type="ECO:0000313" key="14">
    <source>
        <dbReference type="EMBL" id="RAW57508.1"/>
    </source>
</evidence>
<evidence type="ECO:0000313" key="15">
    <source>
        <dbReference type="EMBL" id="RAW66493.1"/>
    </source>
</evidence>
<reference evidence="21 22" key="2">
    <citation type="journal article" date="2017" name="Front. Microbiol.">
        <title>New Insights into the Diversity of the Genus Faecalibacterium.</title>
        <authorList>
            <person name="Benevides L."/>
            <person name="Burman S."/>
            <person name="Martin R."/>
            <person name="Robert V."/>
            <person name="Thomas M."/>
            <person name="Miquel S."/>
            <person name="Chain F."/>
            <person name="Sokol H."/>
            <person name="Bermudez-Humaran L.G."/>
            <person name="Morrison M."/>
            <person name="Langella P."/>
            <person name="Azevedo V.A."/>
            <person name="Chatel J.M."/>
            <person name="Soares S."/>
        </authorList>
    </citation>
    <scope>NUCLEOTIDE SEQUENCE [LARGE SCALE GENOMIC DNA]</scope>
    <source>
        <strain evidence="11 21">CNCM I 4546</strain>
        <strain evidence="12 22">CNCM I 4573</strain>
        <strain evidence="13 23">CNCM I 4644</strain>
    </source>
</reference>
<reference evidence="11" key="3">
    <citation type="submission" date="2017-07" db="EMBL/GenBank/DDBJ databases">
        <authorList>
            <person name="Sun Z.S."/>
            <person name="Albrecht U."/>
            <person name="Echele G."/>
            <person name="Lee C.C."/>
        </authorList>
    </citation>
    <scope>NUCLEOTIDE SEQUENCE</scope>
    <source>
        <strain evidence="11">CNCM I 4546</strain>
        <strain evidence="12">CNCM I 4573</strain>
        <strain evidence="13">CNCM I 4644</strain>
    </source>
</reference>
<evidence type="ECO:0000313" key="26">
    <source>
        <dbReference type="Proteomes" id="UP000252378"/>
    </source>
</evidence>
<keyword evidence="6" id="KW-1133">Transmembrane helix</keyword>
<dbReference type="EMBL" id="WKQM01000003">
    <property type="protein sequence ID" value="MSC50786.1"/>
    <property type="molecule type" value="Genomic_DNA"/>
</dbReference>
<dbReference type="GO" id="GO:0010181">
    <property type="term" value="F:FMN binding"/>
    <property type="evidence" value="ECO:0007669"/>
    <property type="project" value="InterPro"/>
</dbReference>
<evidence type="ECO:0000259" key="7">
    <source>
        <dbReference type="SMART" id="SM00900"/>
    </source>
</evidence>
<dbReference type="RefSeq" id="WP_005923037.1">
    <property type="nucleotide sequence ID" value="NZ_CABKNH010000005.1"/>
</dbReference>
<keyword evidence="4" id="KW-0288">FMN</keyword>
<dbReference type="Proteomes" id="UP000219901">
    <property type="component" value="Unassembled WGS sequence"/>
</dbReference>
<dbReference type="EMBL" id="PXUP01000013">
    <property type="protein sequence ID" value="RCH45084.1"/>
    <property type="molecule type" value="Genomic_DNA"/>
</dbReference>
<evidence type="ECO:0000313" key="27">
    <source>
        <dbReference type="Proteomes" id="UP000260733"/>
    </source>
</evidence>
<feature type="domain" description="FMN-binding" evidence="7">
    <location>
        <begin position="96"/>
        <end position="180"/>
    </location>
</feature>
<evidence type="ECO:0000313" key="12">
    <source>
        <dbReference type="EMBL" id="PDX75771.1"/>
    </source>
</evidence>
<dbReference type="EMBL" id="WKQE01000013">
    <property type="protein sequence ID" value="MSC81071.1"/>
    <property type="molecule type" value="Genomic_DNA"/>
</dbReference>
<dbReference type="Proteomes" id="UP000260783">
    <property type="component" value="Unassembled WGS sequence"/>
</dbReference>
<dbReference type="EMBL" id="PRLF01000003">
    <property type="protein sequence ID" value="RAW66493.1"/>
    <property type="molecule type" value="Genomic_DNA"/>
</dbReference>
<reference evidence="30 31" key="6">
    <citation type="journal article" date="2019" name="Nat. Med.">
        <title>A library of human gut bacterial isolates paired with longitudinal multiomics data enables mechanistic microbiome research.</title>
        <authorList>
            <person name="Poyet M."/>
            <person name="Groussin M."/>
            <person name="Gibbons S.M."/>
            <person name="Avila-Pacheco J."/>
            <person name="Jiang X."/>
            <person name="Kearney S.M."/>
            <person name="Perrotta A.R."/>
            <person name="Berdy B."/>
            <person name="Zhao S."/>
            <person name="Lieberman T.D."/>
            <person name="Swanson P.K."/>
            <person name="Smith M."/>
            <person name="Roesemann S."/>
            <person name="Alexander J.E."/>
            <person name="Rich S.A."/>
            <person name="Livny J."/>
            <person name="Vlamakis H."/>
            <person name="Clish C."/>
            <person name="Bullock K."/>
            <person name="Deik A."/>
            <person name="Scott J."/>
            <person name="Pierce K.A."/>
            <person name="Xavier R.J."/>
            <person name="Alm E.J."/>
        </authorList>
    </citation>
    <scope>NUCLEOTIDE SEQUENCE [LARGE SCALE GENOMIC DNA]</scope>
    <source>
        <strain evidence="9 30">BIOML-B1</strain>
        <strain evidence="10 31">BIOML-B9</strain>
    </source>
</reference>
<dbReference type="Proteomes" id="UP000252378">
    <property type="component" value="Unassembled WGS sequence"/>
</dbReference>
<dbReference type="OrthoDB" id="1861210at2"/>
<dbReference type="Proteomes" id="UP000250550">
    <property type="component" value="Unassembled WGS sequence"/>
</dbReference>
<keyword evidence="5" id="KW-0249">Electron transport</keyword>
<sequence>MSKTANSSWETTGKPIVVLTVISLIVSLLLALVNGMTAPVIKENTRRTTLAAYVSVMPSVSDAATLEEVTDYTTANVTGVVKAPDGGIAIKAEEKGFDGGILTVIMGFDANGAETGIWVDASTQTKGIGSNVSTDDFLAQFNGMDGTKNIVMNQDFDAYSGATISSTALFAAINDCINCFNELA</sequence>
<dbReference type="Proteomes" id="UP000220157">
    <property type="component" value="Unassembled WGS sequence"/>
</dbReference>
<evidence type="ECO:0000313" key="30">
    <source>
        <dbReference type="Proteomes" id="UP000462091"/>
    </source>
</evidence>
<dbReference type="Proteomes" id="UP000462091">
    <property type="component" value="Unassembled WGS sequence"/>
</dbReference>
<evidence type="ECO:0000313" key="20">
    <source>
        <dbReference type="Proteomes" id="UP000095649"/>
    </source>
</evidence>
<dbReference type="Proteomes" id="UP000260782">
    <property type="component" value="Unassembled WGS sequence"/>
</dbReference>
<evidence type="ECO:0000313" key="24">
    <source>
        <dbReference type="Proteomes" id="UP000250550"/>
    </source>
</evidence>
<evidence type="ECO:0000313" key="17">
    <source>
        <dbReference type="EMBL" id="RGB88412.1"/>
    </source>
</evidence>
<evidence type="ECO:0000313" key="29">
    <source>
        <dbReference type="Proteomes" id="UP000260783"/>
    </source>
</evidence>
<evidence type="ECO:0000256" key="3">
    <source>
        <dbReference type="ARBA" id="ARBA00022630"/>
    </source>
</evidence>
<dbReference type="GO" id="GO:0022900">
    <property type="term" value="P:electron transport chain"/>
    <property type="evidence" value="ECO:0007669"/>
    <property type="project" value="InterPro"/>
</dbReference>
<keyword evidence="1" id="KW-0813">Transport</keyword>
<evidence type="ECO:0000256" key="5">
    <source>
        <dbReference type="ARBA" id="ARBA00022982"/>
    </source>
</evidence>
<evidence type="ECO:0000313" key="8">
    <source>
        <dbReference type="EMBL" id="CUN07247.1"/>
    </source>
</evidence>
<keyword evidence="6" id="KW-0812">Transmembrane</keyword>
<reference evidence="27 28" key="5">
    <citation type="submission" date="2018-08" db="EMBL/GenBank/DDBJ databases">
        <title>A genome reference for cultivated species of the human gut microbiota.</title>
        <authorList>
            <person name="Zou Y."/>
            <person name="Xue W."/>
            <person name="Luo G."/>
        </authorList>
    </citation>
    <scope>NUCLEOTIDE SEQUENCE [LARGE SCALE GENOMIC DNA]</scope>
    <source>
        <strain evidence="18 29">AF29-11BH</strain>
        <strain evidence="17 28">AF31-14AC</strain>
        <strain evidence="19 27">AM37-13AC</strain>
    </source>
</reference>
<evidence type="ECO:0000256" key="2">
    <source>
        <dbReference type="ARBA" id="ARBA00022553"/>
    </source>
</evidence>
<dbReference type="Pfam" id="PF04205">
    <property type="entry name" value="FMN_bind"/>
    <property type="match status" value="1"/>
</dbReference>
<organism evidence="8 20">
    <name type="scientific">Faecalibacterium prausnitzii</name>
    <dbReference type="NCBI Taxonomy" id="853"/>
    <lineage>
        <taxon>Bacteria</taxon>
        <taxon>Bacillati</taxon>
        <taxon>Bacillota</taxon>
        <taxon>Clostridia</taxon>
        <taxon>Eubacteriales</taxon>
        <taxon>Oscillospiraceae</taxon>
        <taxon>Faecalibacterium</taxon>
    </lineage>
</organism>
<dbReference type="PANTHER" id="PTHR36118:SF1">
    <property type="entry name" value="ION-TRANSLOCATING OXIDOREDUCTASE COMPLEX SUBUNIT G"/>
    <property type="match status" value="1"/>
</dbReference>
<evidence type="ECO:0000313" key="22">
    <source>
        <dbReference type="Proteomes" id="UP000220157"/>
    </source>
</evidence>
<evidence type="ECO:0000256" key="6">
    <source>
        <dbReference type="SAM" id="Phobius"/>
    </source>
</evidence>
<reference evidence="16 26" key="4">
    <citation type="submission" date="2018-03" db="EMBL/GenBank/DDBJ databases">
        <title>Complete genome sequencing of Faecalibacterium prausnitzii strains isolated from the human gut.</title>
        <authorList>
            <person name="Fitzgerald B.C."/>
            <person name="Shkoporov A.N."/>
            <person name="Ross P.R."/>
            <person name="Hill C."/>
        </authorList>
    </citation>
    <scope>NUCLEOTIDE SEQUENCE [LARGE SCALE GENOMIC DNA]</scope>
    <source>
        <strain evidence="14 25">APC923/51-1</strain>
        <strain evidence="15 24">APC924/119</strain>
        <strain evidence="16 26">ATCC 27768</strain>
    </source>
</reference>
<dbReference type="EMBL" id="QVFB01000015">
    <property type="protein sequence ID" value="RGC17723.1"/>
    <property type="molecule type" value="Genomic_DNA"/>
</dbReference>
<feature type="transmembrane region" description="Helical" evidence="6">
    <location>
        <begin position="16"/>
        <end position="37"/>
    </location>
</feature>
<evidence type="ECO:0000313" key="28">
    <source>
        <dbReference type="Proteomes" id="UP000260782"/>
    </source>
</evidence>
<dbReference type="EMBL" id="QVES01000003">
    <property type="protein sequence ID" value="RGB88412.1"/>
    <property type="molecule type" value="Genomic_DNA"/>
</dbReference>
<dbReference type="Proteomes" id="UP000251281">
    <property type="component" value="Unassembled WGS sequence"/>
</dbReference>
<evidence type="ECO:0000313" key="13">
    <source>
        <dbReference type="EMBL" id="PDX84390.1"/>
    </source>
</evidence>
<evidence type="ECO:0000256" key="4">
    <source>
        <dbReference type="ARBA" id="ARBA00022643"/>
    </source>
</evidence>
<dbReference type="EMBL" id="NMTZ01000014">
    <property type="protein sequence ID" value="PDX84390.1"/>
    <property type="molecule type" value="Genomic_DNA"/>
</dbReference>
<evidence type="ECO:0000313" key="21">
    <source>
        <dbReference type="Proteomes" id="UP000219901"/>
    </source>
</evidence>
<evidence type="ECO:0000313" key="9">
    <source>
        <dbReference type="EMBL" id="MSC50786.1"/>
    </source>
</evidence>
<evidence type="ECO:0000313" key="19">
    <source>
        <dbReference type="EMBL" id="RGC17723.1"/>
    </source>
</evidence>
<keyword evidence="3" id="KW-0285">Flavoprotein</keyword>
<dbReference type="Proteomes" id="UP000260733">
    <property type="component" value="Unassembled WGS sequence"/>
</dbReference>
<evidence type="ECO:0000313" key="18">
    <source>
        <dbReference type="EMBL" id="RGB98883.1"/>
    </source>
</evidence>
<gene>
    <name evidence="15" type="ORF">C4N21_04090</name>
    <name evidence="14" type="ORF">C4N24_07210</name>
    <name evidence="16" type="ORF">C7J97_10000</name>
    <name evidence="11" type="ORF">CGS55_06260</name>
    <name evidence="12" type="ORF">CGS56_07215</name>
    <name evidence="13" type="ORF">CGS59_05465</name>
    <name evidence="19" type="ORF">DW855_10005</name>
    <name evidence="18" type="ORF">DWZ04_05870</name>
    <name evidence="17" type="ORF">DWZ25_04295</name>
    <name evidence="8" type="ORF">ERS852582_01793</name>
    <name evidence="10" type="ORF">GKD85_09605</name>
    <name evidence="9" type="ORF">GKE10_02455</name>
</gene>
<dbReference type="EMBL" id="NMTW01000030">
    <property type="protein sequence ID" value="PDX75771.1"/>
    <property type="molecule type" value="Genomic_DNA"/>
</dbReference>
<dbReference type="PANTHER" id="PTHR36118">
    <property type="entry name" value="ION-TRANSLOCATING OXIDOREDUCTASE COMPLEX SUBUNIT G"/>
    <property type="match status" value="1"/>
</dbReference>
<dbReference type="EMBL" id="NMTV01000037">
    <property type="protein sequence ID" value="PDX72839.1"/>
    <property type="molecule type" value="Genomic_DNA"/>
</dbReference>
<keyword evidence="6" id="KW-0472">Membrane</keyword>
<evidence type="ECO:0000313" key="10">
    <source>
        <dbReference type="EMBL" id="MSC81071.1"/>
    </source>
</evidence>
<dbReference type="AlphaFoldDB" id="A0A173TYR7"/>
<dbReference type="Proteomes" id="UP000095649">
    <property type="component" value="Unassembled WGS sequence"/>
</dbReference>
<evidence type="ECO:0000313" key="11">
    <source>
        <dbReference type="EMBL" id="PDX72839.1"/>
    </source>
</evidence>
<dbReference type="InterPro" id="IPR007329">
    <property type="entry name" value="FMN-bd"/>
</dbReference>
<dbReference type="EMBL" id="CYXN01000014">
    <property type="protein sequence ID" value="CUN07247.1"/>
    <property type="molecule type" value="Genomic_DNA"/>
</dbReference>
<proteinExistence type="predicted"/>
<evidence type="ECO:0000313" key="25">
    <source>
        <dbReference type="Proteomes" id="UP000251281"/>
    </source>
</evidence>
<dbReference type="EMBL" id="QVEW01000005">
    <property type="protein sequence ID" value="RGB98883.1"/>
    <property type="molecule type" value="Genomic_DNA"/>
</dbReference>
<dbReference type="InterPro" id="IPR010209">
    <property type="entry name" value="Ion_transpt_RnfG/RsxG"/>
</dbReference>
<dbReference type="GeneID" id="75068142"/>
<keyword evidence="2" id="KW-0597">Phosphoprotein</keyword>
<dbReference type="GO" id="GO:0009055">
    <property type="term" value="F:electron transfer activity"/>
    <property type="evidence" value="ECO:0007669"/>
    <property type="project" value="InterPro"/>
</dbReference>
<dbReference type="SMART" id="SM00900">
    <property type="entry name" value="FMN_bind"/>
    <property type="match status" value="1"/>
</dbReference>
<reference evidence="8 20" key="1">
    <citation type="submission" date="2015-09" db="EMBL/GenBank/DDBJ databases">
        <authorList>
            <consortium name="Pathogen Informatics"/>
        </authorList>
    </citation>
    <scope>NUCLEOTIDE SEQUENCE [LARGE SCALE GENOMIC DNA]</scope>
    <source>
        <strain evidence="8 20">2789STDY5834970</strain>
    </source>
</reference>
<evidence type="ECO:0000313" key="31">
    <source>
        <dbReference type="Proteomes" id="UP000477010"/>
    </source>
</evidence>
<dbReference type="Proteomes" id="UP000220480">
    <property type="component" value="Unassembled WGS sequence"/>
</dbReference>
<dbReference type="Proteomes" id="UP000477010">
    <property type="component" value="Unassembled WGS sequence"/>
</dbReference>
<evidence type="ECO:0000313" key="23">
    <source>
        <dbReference type="Proteomes" id="UP000220480"/>
    </source>
</evidence>
<protein>
    <submittedName>
        <fullName evidence="8">Electron transport complex protein RnfG</fullName>
    </submittedName>
    <submittedName>
        <fullName evidence="9">FMN-binding protein</fullName>
    </submittedName>
</protein>
<dbReference type="GO" id="GO:0005886">
    <property type="term" value="C:plasma membrane"/>
    <property type="evidence" value="ECO:0007669"/>
    <property type="project" value="InterPro"/>
</dbReference>
<accession>A0A173TYR7</accession>
<evidence type="ECO:0000313" key="16">
    <source>
        <dbReference type="EMBL" id="RCH45084.1"/>
    </source>
</evidence>
<name>A0A173TYR7_9FIRM</name>
<dbReference type="EMBL" id="PRLD01000006">
    <property type="protein sequence ID" value="RAW57508.1"/>
    <property type="molecule type" value="Genomic_DNA"/>
</dbReference>
<evidence type="ECO:0000256" key="1">
    <source>
        <dbReference type="ARBA" id="ARBA00022448"/>
    </source>
</evidence>